<evidence type="ECO:0000256" key="4">
    <source>
        <dbReference type="ARBA" id="ARBA00022692"/>
    </source>
</evidence>
<dbReference type="PANTHER" id="PTHR33281">
    <property type="entry name" value="UPF0187 PROTEIN YNEE"/>
    <property type="match status" value="1"/>
</dbReference>
<evidence type="ECO:0000256" key="3">
    <source>
        <dbReference type="ARBA" id="ARBA00022475"/>
    </source>
</evidence>
<feature type="region of interest" description="Disordered" evidence="8">
    <location>
        <begin position="462"/>
        <end position="493"/>
    </location>
</feature>
<evidence type="ECO:0000256" key="5">
    <source>
        <dbReference type="ARBA" id="ARBA00022989"/>
    </source>
</evidence>
<dbReference type="GO" id="GO:0005254">
    <property type="term" value="F:chloride channel activity"/>
    <property type="evidence" value="ECO:0007669"/>
    <property type="project" value="InterPro"/>
</dbReference>
<organism evidence="10 11">
    <name type="scientific">Chloropicon roscoffensis</name>
    <dbReference type="NCBI Taxonomy" id="1461544"/>
    <lineage>
        <taxon>Eukaryota</taxon>
        <taxon>Viridiplantae</taxon>
        <taxon>Chlorophyta</taxon>
        <taxon>Chloropicophyceae</taxon>
        <taxon>Chloropicales</taxon>
        <taxon>Chloropicaceae</taxon>
        <taxon>Chloropicon</taxon>
    </lineage>
</organism>
<keyword evidence="11" id="KW-1185">Reference proteome</keyword>
<feature type="compositionally biased region" description="Basic residues" evidence="8">
    <location>
        <begin position="81"/>
        <end position="91"/>
    </location>
</feature>
<feature type="region of interest" description="Disordered" evidence="8">
    <location>
        <begin position="1"/>
        <end position="44"/>
    </location>
</feature>
<dbReference type="GO" id="GO:0005886">
    <property type="term" value="C:plasma membrane"/>
    <property type="evidence" value="ECO:0007669"/>
    <property type="project" value="UniProtKB-SubCell"/>
</dbReference>
<keyword evidence="2" id="KW-0813">Transport</keyword>
<keyword evidence="4 9" id="KW-0812">Transmembrane</keyword>
<proteinExistence type="predicted"/>
<accession>A0AAX4PGP9</accession>
<dbReference type="EMBL" id="CP151511">
    <property type="protein sequence ID" value="WZN64966.1"/>
    <property type="molecule type" value="Genomic_DNA"/>
</dbReference>
<dbReference type="AlphaFoldDB" id="A0AAX4PGP9"/>
<keyword evidence="3" id="KW-1003">Cell membrane</keyword>
<evidence type="ECO:0000313" key="10">
    <source>
        <dbReference type="EMBL" id="WZN64966.1"/>
    </source>
</evidence>
<feature type="compositionally biased region" description="Basic and acidic residues" evidence="8">
    <location>
        <begin position="92"/>
        <end position="105"/>
    </location>
</feature>
<evidence type="ECO:0000256" key="7">
    <source>
        <dbReference type="ARBA" id="ARBA00023136"/>
    </source>
</evidence>
<evidence type="ECO:0000256" key="2">
    <source>
        <dbReference type="ARBA" id="ARBA00022448"/>
    </source>
</evidence>
<feature type="transmembrane region" description="Helical" evidence="9">
    <location>
        <begin position="371"/>
        <end position="391"/>
    </location>
</feature>
<dbReference type="InterPro" id="IPR044669">
    <property type="entry name" value="YneE/VCCN1/2-like"/>
</dbReference>
<evidence type="ECO:0000256" key="9">
    <source>
        <dbReference type="SAM" id="Phobius"/>
    </source>
</evidence>
<keyword evidence="5 9" id="KW-1133">Transmembrane helix</keyword>
<evidence type="ECO:0000313" key="11">
    <source>
        <dbReference type="Proteomes" id="UP001472866"/>
    </source>
</evidence>
<reference evidence="10 11" key="1">
    <citation type="submission" date="2024-03" db="EMBL/GenBank/DDBJ databases">
        <title>Complete genome sequence of the green alga Chloropicon roscoffensis RCC1871.</title>
        <authorList>
            <person name="Lemieux C."/>
            <person name="Pombert J.-F."/>
            <person name="Otis C."/>
            <person name="Turmel M."/>
        </authorList>
    </citation>
    <scope>NUCLEOTIDE SEQUENCE [LARGE SCALE GENOMIC DNA]</scope>
    <source>
        <strain evidence="10 11">RCC1871</strain>
    </source>
</reference>
<evidence type="ECO:0000256" key="8">
    <source>
        <dbReference type="SAM" id="MobiDB-lite"/>
    </source>
</evidence>
<evidence type="ECO:0000256" key="1">
    <source>
        <dbReference type="ARBA" id="ARBA00004651"/>
    </source>
</evidence>
<feature type="region of interest" description="Disordered" evidence="8">
    <location>
        <begin position="65"/>
        <end position="105"/>
    </location>
</feature>
<comment type="subcellular location">
    <subcellularLocation>
        <location evidence="1">Cell membrane</location>
        <topology evidence="1">Multi-pass membrane protein</topology>
    </subcellularLocation>
</comment>
<protein>
    <submittedName>
        <fullName evidence="10">Bestrophin</fullName>
    </submittedName>
</protein>
<feature type="transmembrane region" description="Helical" evidence="9">
    <location>
        <begin position="166"/>
        <end position="188"/>
    </location>
</feature>
<dbReference type="PANTHER" id="PTHR33281:SF19">
    <property type="entry name" value="VOLTAGE-DEPENDENT ANION CHANNEL-FORMING PROTEIN YNEE"/>
    <property type="match status" value="1"/>
</dbReference>
<feature type="compositionally biased region" description="Polar residues" evidence="8">
    <location>
        <begin position="474"/>
        <end position="487"/>
    </location>
</feature>
<gene>
    <name evidence="10" type="ORF">HKI87_11g65230</name>
</gene>
<feature type="transmembrane region" description="Helical" evidence="9">
    <location>
        <begin position="200"/>
        <end position="217"/>
    </location>
</feature>
<sequence length="493" mass="56286">MTGGGSSSRRPKASPGVMESELPTHHRPDPAAVQQQQHEVMDGLDFEYNPLSSYALGSGASHLERISMSGPDGEFDSARGKSSRRRRPGSARKKDGHGGDADQSFRLDFSEGVQKTIEASDELHPRQKHVWEFWAPYRLKPRSKITWLRSIFYPNSSRPFPWKLMLMNAMWTTLIVVLVEIPSTHLQFVIDYLHEHSADIATFVGMSTFFLTIILSFRVNQAYNRWWEARTLWGAMINDTRDMAVKALVHVYNHNLAVKICLWITVSADLLRNHLRGKRDLGLLNALRKETEAVSPQEFKQIEKANHRILTCFWKLGRLISEARERNLISPLMHLHLNEHIQKFNNHMGAMERILRCPMPIGYTCMIRTTIVFWMFCLPFALMPVFGYASIPIDIIITWFICGLEETAAELENPFGIDPNDLPLEFFTTTIRNNIFELLASYETEHNSACLSPAQDVVSPVEECPTPMERDFDSPTSEGVRSPNAETCVSPRR</sequence>
<keyword evidence="6" id="KW-0406">Ion transport</keyword>
<evidence type="ECO:0000256" key="6">
    <source>
        <dbReference type="ARBA" id="ARBA00023065"/>
    </source>
</evidence>
<keyword evidence="7 9" id="KW-0472">Membrane</keyword>
<dbReference type="Pfam" id="PF25539">
    <property type="entry name" value="Bestrophin_2"/>
    <property type="match status" value="1"/>
</dbReference>
<name>A0AAX4PGP9_9CHLO</name>
<dbReference type="Proteomes" id="UP001472866">
    <property type="component" value="Chromosome 11"/>
</dbReference>